<sequence length="409" mass="47357">MDLNNHATKIAQIHFSIFRAQDINNGGFDVTFQFKDKKLYAHSFILWSLSDVFKSTILGSSQSNNNEPIHISQFSYEDFKEFISFFYLGTCQLTLDNVMSLVHLADFYNVEMMKKLCDDFLIKSAEKSDALKVYEALKECSLDNALNSVLEYIANNTEKVVKDDYFKQLSKDTILDIVKMDCLTVKEEDLFQAIYQWAEYKCLNNAKAKSLDSNLEDWIKFELFEILPYIRFPIMHVDFLHNFVVPKDFLFSSFKEINKILHDANIFAQKGTTSHNTSSFSNRYRGGKRIQFIDGEGCKAYAIIHDHFIIEALQKTFNKMAFDGYDNTCYWDILLPEVQNGLHDDVLTDVSKYYLVRDRNTTLALKFLSKRQQSYCFGGTGNEKISLIAEVHPDSLKFLPGYGCKYQIV</sequence>
<proteinExistence type="predicted"/>
<evidence type="ECO:0000313" key="2">
    <source>
        <dbReference type="WBParaSite" id="ES5_v2.g22334.t1"/>
    </source>
</evidence>
<name>A0AC34FYH3_9BILA</name>
<accession>A0AC34FYH3</accession>
<protein>
    <submittedName>
        <fullName evidence="2">BTB domain-containing protein</fullName>
    </submittedName>
</protein>
<evidence type="ECO:0000313" key="1">
    <source>
        <dbReference type="Proteomes" id="UP000887579"/>
    </source>
</evidence>
<dbReference type="WBParaSite" id="ES5_v2.g22334.t1">
    <property type="protein sequence ID" value="ES5_v2.g22334.t1"/>
    <property type="gene ID" value="ES5_v2.g22334"/>
</dbReference>
<dbReference type="Proteomes" id="UP000887579">
    <property type="component" value="Unplaced"/>
</dbReference>
<reference evidence="2" key="1">
    <citation type="submission" date="2022-11" db="UniProtKB">
        <authorList>
            <consortium name="WormBaseParasite"/>
        </authorList>
    </citation>
    <scope>IDENTIFICATION</scope>
</reference>
<organism evidence="1 2">
    <name type="scientific">Panagrolaimus sp. ES5</name>
    <dbReference type="NCBI Taxonomy" id="591445"/>
    <lineage>
        <taxon>Eukaryota</taxon>
        <taxon>Metazoa</taxon>
        <taxon>Ecdysozoa</taxon>
        <taxon>Nematoda</taxon>
        <taxon>Chromadorea</taxon>
        <taxon>Rhabditida</taxon>
        <taxon>Tylenchina</taxon>
        <taxon>Panagrolaimomorpha</taxon>
        <taxon>Panagrolaimoidea</taxon>
        <taxon>Panagrolaimidae</taxon>
        <taxon>Panagrolaimus</taxon>
    </lineage>
</organism>